<keyword evidence="6" id="KW-0813">Transport</keyword>
<evidence type="ECO:0000256" key="7">
    <source>
        <dbReference type="ARBA" id="ARBA00022660"/>
    </source>
</evidence>
<evidence type="ECO:0000256" key="12">
    <source>
        <dbReference type="ARBA" id="ARBA00023136"/>
    </source>
</evidence>
<evidence type="ECO:0000256" key="11">
    <source>
        <dbReference type="ARBA" id="ARBA00023128"/>
    </source>
</evidence>
<evidence type="ECO:0000256" key="5">
    <source>
        <dbReference type="ARBA" id="ARBA00014585"/>
    </source>
</evidence>
<dbReference type="InterPro" id="IPR026627">
    <property type="entry name" value="NDUFB2_animal"/>
</dbReference>
<keyword evidence="9" id="KW-0809">Transit peptide</keyword>
<evidence type="ECO:0000256" key="9">
    <source>
        <dbReference type="ARBA" id="ARBA00022946"/>
    </source>
</evidence>
<evidence type="ECO:0000256" key="8">
    <source>
        <dbReference type="ARBA" id="ARBA00022792"/>
    </source>
</evidence>
<comment type="similarity">
    <text evidence="3">Belongs to the complex I NDUFB2 subunit family.</text>
</comment>
<comment type="subcellular location">
    <subcellularLocation>
        <location evidence="2">Mitochondrion inner membrane</location>
        <topology evidence="2">Peripheral membrane protein</topology>
        <orientation evidence="2">Matrix side</orientation>
    </subcellularLocation>
</comment>
<dbReference type="GO" id="GO:0032981">
    <property type="term" value="P:mitochondrial respiratory chain complex I assembly"/>
    <property type="evidence" value="ECO:0007669"/>
    <property type="project" value="TreeGrafter"/>
</dbReference>
<dbReference type="GO" id="GO:0045271">
    <property type="term" value="C:respiratory chain complex I"/>
    <property type="evidence" value="ECO:0007669"/>
    <property type="project" value="InterPro"/>
</dbReference>
<proteinExistence type="inferred from homology"/>
<evidence type="ECO:0000256" key="3">
    <source>
        <dbReference type="ARBA" id="ARBA00005923"/>
    </source>
</evidence>
<protein>
    <recommendedName>
        <fullName evidence="5">NADH dehydrogenase [ubiquinone] 1 beta subcomplex subunit 2, mitochondrial</fullName>
    </recommendedName>
    <alternativeName>
        <fullName evidence="13">Complex I-AGGG</fullName>
    </alternativeName>
    <alternativeName>
        <fullName evidence="14">NADH-ubiquinone oxidoreductase AGGG subunit</fullName>
    </alternativeName>
</protein>
<dbReference type="PANTHER" id="PTHR15223">
    <property type="entry name" value="NADH-UBIQUINONE OXIDOREDUCTASE AGGG SUBUNIT"/>
    <property type="match status" value="1"/>
</dbReference>
<accession>A0A8C3NZF2</accession>
<evidence type="ECO:0000313" key="16">
    <source>
        <dbReference type="Proteomes" id="UP000694396"/>
    </source>
</evidence>
<dbReference type="GO" id="GO:0005743">
    <property type="term" value="C:mitochondrial inner membrane"/>
    <property type="evidence" value="ECO:0007669"/>
    <property type="project" value="UniProtKB-SubCell"/>
</dbReference>
<evidence type="ECO:0000256" key="4">
    <source>
        <dbReference type="ARBA" id="ARBA00011533"/>
    </source>
</evidence>
<dbReference type="Proteomes" id="UP000694396">
    <property type="component" value="Unplaced"/>
</dbReference>
<dbReference type="Ensembl" id="ENSCRFT00000004404.1">
    <property type="protein sequence ID" value="ENSCRFP00000004241.1"/>
    <property type="gene ID" value="ENSCRFG00000003447.1"/>
</dbReference>
<evidence type="ECO:0000256" key="2">
    <source>
        <dbReference type="ARBA" id="ARBA00004443"/>
    </source>
</evidence>
<comment type="subunit">
    <text evidence="4">Complex I is composed of 45 different subunits.</text>
</comment>
<evidence type="ECO:0000256" key="13">
    <source>
        <dbReference type="ARBA" id="ARBA00031368"/>
    </source>
</evidence>
<comment type="function">
    <text evidence="1">Accessory subunit of the mitochondrial membrane respiratory chain NADH dehydrogenase (Complex I), that is believed not to be involved in catalysis. Complex I functions in the transfer of electrons from NADH to the respiratory chain. The immediate electron acceptor for the enzyme is believed to be ubiquinone.</text>
</comment>
<dbReference type="Pfam" id="PF14813">
    <property type="entry name" value="NADH_B2"/>
    <property type="match status" value="1"/>
</dbReference>
<evidence type="ECO:0000256" key="10">
    <source>
        <dbReference type="ARBA" id="ARBA00022982"/>
    </source>
</evidence>
<name>A0A8C3NZF2_9PASS</name>
<evidence type="ECO:0000313" key="15">
    <source>
        <dbReference type="Ensembl" id="ENSCRFP00000004241.1"/>
    </source>
</evidence>
<keyword evidence="8" id="KW-0999">Mitochondrion inner membrane</keyword>
<reference evidence="15" key="1">
    <citation type="submission" date="2025-08" db="UniProtKB">
        <authorList>
            <consortium name="Ensembl"/>
        </authorList>
    </citation>
    <scope>IDENTIFICATION</scope>
</reference>
<dbReference type="PANTHER" id="PTHR15223:SF1">
    <property type="entry name" value="NADH DEHYDROGENASE [UBIQUINONE] 1 BETA SUBCOMPLEX SUBUNIT 2, MITOCHONDRIAL"/>
    <property type="match status" value="1"/>
</dbReference>
<evidence type="ECO:0000256" key="6">
    <source>
        <dbReference type="ARBA" id="ARBA00022448"/>
    </source>
</evidence>
<keyword evidence="10" id="KW-0249">Electron transport</keyword>
<keyword evidence="16" id="KW-1185">Reference proteome</keyword>
<reference evidence="15" key="2">
    <citation type="submission" date="2025-09" db="UniProtKB">
        <authorList>
            <consortium name="Ensembl"/>
        </authorList>
    </citation>
    <scope>IDENTIFICATION</scope>
</reference>
<evidence type="ECO:0000256" key="14">
    <source>
        <dbReference type="ARBA" id="ARBA00031736"/>
    </source>
</evidence>
<sequence length="300" mass="32587">MQRRRPCVLAAAAGSESGQRLCTSCFLRDTPAPRASPASRPRHGSARAPLLINRTAWLDCRAAWARTEGHAAPAAPSLNTSSWSRLLFPPLQKRAAWLGTPTFRRSHGEPAVGAAPALPSAVGSEGADVRGRCRPCCLRARGHFRALNCPRALGYLLSRDTPYSGLPRFPGYSASRAVSAPEGGGRANRRGCCWAVRVTLGTAMVVAALGRAAGRLLRAGAAVPGRRRAGGGVHIPPRYRQFPELTRAQVIRSELLSGFMWFWILWHFWHSSDMVLGHFPYPDPSAWTDEELGIPPDDEE</sequence>
<organism evidence="15 16">
    <name type="scientific">Cyanoderma ruficeps</name>
    <name type="common">rufous-capped babbler</name>
    <dbReference type="NCBI Taxonomy" id="181631"/>
    <lineage>
        <taxon>Eukaryota</taxon>
        <taxon>Metazoa</taxon>
        <taxon>Chordata</taxon>
        <taxon>Craniata</taxon>
        <taxon>Vertebrata</taxon>
        <taxon>Euteleostomi</taxon>
        <taxon>Archelosauria</taxon>
        <taxon>Archosauria</taxon>
        <taxon>Dinosauria</taxon>
        <taxon>Saurischia</taxon>
        <taxon>Theropoda</taxon>
        <taxon>Coelurosauria</taxon>
        <taxon>Aves</taxon>
        <taxon>Neognathae</taxon>
        <taxon>Neoaves</taxon>
        <taxon>Telluraves</taxon>
        <taxon>Australaves</taxon>
        <taxon>Passeriformes</taxon>
        <taxon>Sylvioidea</taxon>
        <taxon>Timaliidae</taxon>
        <taxon>Cyanoderma</taxon>
    </lineage>
</organism>
<keyword evidence="7" id="KW-0679">Respiratory chain</keyword>
<keyword evidence="11" id="KW-0496">Mitochondrion</keyword>
<dbReference type="AlphaFoldDB" id="A0A8C3NZF2"/>
<keyword evidence="12" id="KW-0472">Membrane</keyword>
<evidence type="ECO:0000256" key="1">
    <source>
        <dbReference type="ARBA" id="ARBA00003195"/>
    </source>
</evidence>